<dbReference type="AlphaFoldDB" id="A0A177CUA7"/>
<proteinExistence type="predicted"/>
<dbReference type="GO" id="GO:0016042">
    <property type="term" value="P:lipid catabolic process"/>
    <property type="evidence" value="ECO:0007669"/>
    <property type="project" value="UniProtKB-UniRule"/>
</dbReference>
<feature type="active site" description="Nucleophile" evidence="4">
    <location>
        <position position="67"/>
    </location>
</feature>
<dbReference type="RefSeq" id="XP_018041468.1">
    <property type="nucleotide sequence ID" value="XM_018183938.1"/>
</dbReference>
<dbReference type="GO" id="GO:0046486">
    <property type="term" value="P:glycerolipid metabolic process"/>
    <property type="evidence" value="ECO:0007669"/>
    <property type="project" value="UniProtKB-ARBA"/>
</dbReference>
<reference evidence="6 7" key="1">
    <citation type="submission" date="2016-05" db="EMBL/GenBank/DDBJ databases">
        <title>Comparative analysis of secretome profiles of manganese(II)-oxidizing ascomycete fungi.</title>
        <authorList>
            <consortium name="DOE Joint Genome Institute"/>
            <person name="Zeiner C.A."/>
            <person name="Purvine S.O."/>
            <person name="Zink E.M."/>
            <person name="Wu S."/>
            <person name="Pasa-Tolic L."/>
            <person name="Chaput D.L."/>
            <person name="Haridas S."/>
            <person name="Grigoriev I.V."/>
            <person name="Santelli C.M."/>
            <person name="Hansel C.M."/>
        </authorList>
    </citation>
    <scope>NUCLEOTIDE SEQUENCE [LARGE SCALE GENOMIC DNA]</scope>
    <source>
        <strain evidence="6 7">AP3s5-JAC2a</strain>
    </source>
</reference>
<protein>
    <submittedName>
        <fullName evidence="6">FabD/lysophospholipase-like protein</fullName>
    </submittedName>
</protein>
<dbReference type="Proteomes" id="UP000077069">
    <property type="component" value="Unassembled WGS sequence"/>
</dbReference>
<dbReference type="GO" id="GO:0016020">
    <property type="term" value="C:membrane"/>
    <property type="evidence" value="ECO:0007669"/>
    <property type="project" value="TreeGrafter"/>
</dbReference>
<evidence type="ECO:0000256" key="2">
    <source>
        <dbReference type="ARBA" id="ARBA00022963"/>
    </source>
</evidence>
<dbReference type="OrthoDB" id="1658288at2759"/>
<dbReference type="SUPFAM" id="SSF52151">
    <property type="entry name" value="FabD/lysophospholipase-like"/>
    <property type="match status" value="1"/>
</dbReference>
<dbReference type="InterPro" id="IPR002641">
    <property type="entry name" value="PNPLA_dom"/>
</dbReference>
<dbReference type="GeneID" id="28767424"/>
<evidence type="ECO:0000313" key="6">
    <source>
        <dbReference type="EMBL" id="OAG11103.1"/>
    </source>
</evidence>
<dbReference type="GO" id="GO:0019369">
    <property type="term" value="P:arachidonate metabolic process"/>
    <property type="evidence" value="ECO:0007669"/>
    <property type="project" value="TreeGrafter"/>
</dbReference>
<evidence type="ECO:0000313" key="7">
    <source>
        <dbReference type="Proteomes" id="UP000077069"/>
    </source>
</evidence>
<feature type="short sequence motif" description="DGA/G" evidence="4">
    <location>
        <begin position="236"/>
        <end position="238"/>
    </location>
</feature>
<dbReference type="EMBL" id="KV441549">
    <property type="protein sequence ID" value="OAG11103.1"/>
    <property type="molecule type" value="Genomic_DNA"/>
</dbReference>
<feature type="domain" description="PNPLA" evidence="5">
    <location>
        <begin position="18"/>
        <end position="249"/>
    </location>
</feature>
<keyword evidence="3 4" id="KW-0443">Lipid metabolism</keyword>
<dbReference type="STRING" id="1460663.A0A177CUA7"/>
<keyword evidence="2 4" id="KW-0442">Lipid degradation</keyword>
<name>A0A177CUA7_9PLEO</name>
<dbReference type="Pfam" id="PF01734">
    <property type="entry name" value="Patatin"/>
    <property type="match status" value="1"/>
</dbReference>
<evidence type="ECO:0000256" key="3">
    <source>
        <dbReference type="ARBA" id="ARBA00023098"/>
    </source>
</evidence>
<evidence type="ECO:0000256" key="4">
    <source>
        <dbReference type="PROSITE-ProRule" id="PRU01161"/>
    </source>
</evidence>
<dbReference type="GO" id="GO:0047499">
    <property type="term" value="F:calcium-independent phospholipase A2 activity"/>
    <property type="evidence" value="ECO:0007669"/>
    <property type="project" value="TreeGrafter"/>
</dbReference>
<feature type="short sequence motif" description="GXSXG" evidence="4">
    <location>
        <begin position="65"/>
        <end position="69"/>
    </location>
</feature>
<dbReference type="PANTHER" id="PTHR24185">
    <property type="entry name" value="CALCIUM-INDEPENDENT PHOSPHOLIPASE A2-GAMMA"/>
    <property type="match status" value="1"/>
</dbReference>
<sequence>MSSSSKIPLSTVHAKKLLCLDGGGVKGISSLIVLDAIMKRVRELEEKDPDPTQHFPHTYFDLAGGTSTGGLAALMMFRLGMSTAQTMQSYEEMSKKIFASSCATKFRGIFSSMYSASGLEKAIDKVVGKALGVNCDAAGRRTLLLGQPPQKTSEAPVKPLLCSTLVERGETILFRSYDLPNDAGPVTNDIKDVDFSNVTIHEAARATSAAPTYLPEVIIERPDAVSGKPVKFMFWDGGLLNNNPVDQVWDARFDLADGLNSNPCISLVVSIGTSWSESEPLSSWFLTRFMNTISQTMSFVTNTEAKHKDFKRNIGRMNRRVPEEQRTYYFRFNTPTGKEKFELDNWKQMDRLKALTMNYLNNDEKAQKDLEDCARILVRQAPHYPPLITGAPATGRGK</sequence>
<keyword evidence="7" id="KW-1185">Reference proteome</keyword>
<dbReference type="PANTHER" id="PTHR24185:SF1">
    <property type="entry name" value="CALCIUM-INDEPENDENT PHOSPHOLIPASE A2-GAMMA"/>
    <property type="match status" value="1"/>
</dbReference>
<dbReference type="PROSITE" id="PS51635">
    <property type="entry name" value="PNPLA"/>
    <property type="match status" value="1"/>
</dbReference>
<dbReference type="InterPro" id="IPR016035">
    <property type="entry name" value="Acyl_Trfase/lysoPLipase"/>
</dbReference>
<evidence type="ECO:0000256" key="1">
    <source>
        <dbReference type="ARBA" id="ARBA00022801"/>
    </source>
</evidence>
<organism evidence="6 7">
    <name type="scientific">Paraphaeosphaeria sporulosa</name>
    <dbReference type="NCBI Taxonomy" id="1460663"/>
    <lineage>
        <taxon>Eukaryota</taxon>
        <taxon>Fungi</taxon>
        <taxon>Dikarya</taxon>
        <taxon>Ascomycota</taxon>
        <taxon>Pezizomycotina</taxon>
        <taxon>Dothideomycetes</taxon>
        <taxon>Pleosporomycetidae</taxon>
        <taxon>Pleosporales</taxon>
        <taxon>Massarineae</taxon>
        <taxon>Didymosphaeriaceae</taxon>
        <taxon>Paraphaeosphaeria</taxon>
    </lineage>
</organism>
<dbReference type="Gene3D" id="3.40.1090.10">
    <property type="entry name" value="Cytosolic phospholipase A2 catalytic domain"/>
    <property type="match status" value="1"/>
</dbReference>
<gene>
    <name evidence="6" type="ORF">CC84DRAFT_1238425</name>
</gene>
<accession>A0A177CUA7</accession>
<evidence type="ECO:0000259" key="5">
    <source>
        <dbReference type="PROSITE" id="PS51635"/>
    </source>
</evidence>
<keyword evidence="1 4" id="KW-0378">Hydrolase</keyword>
<feature type="short sequence motif" description="GXGXXG" evidence="4">
    <location>
        <begin position="22"/>
        <end position="27"/>
    </location>
</feature>
<feature type="active site" description="Proton acceptor" evidence="4">
    <location>
        <position position="236"/>
    </location>
</feature>
<dbReference type="InParanoid" id="A0A177CUA7"/>